<dbReference type="AlphaFoldDB" id="A0A2M7G0L8"/>
<dbReference type="GO" id="GO:0016887">
    <property type="term" value="F:ATP hydrolysis activity"/>
    <property type="evidence" value="ECO:0007669"/>
    <property type="project" value="RHEA"/>
</dbReference>
<dbReference type="SUPFAM" id="SSF52540">
    <property type="entry name" value="P-loop containing nucleoside triphosphate hydrolases"/>
    <property type="match status" value="2"/>
</dbReference>
<reference evidence="15 16" key="1">
    <citation type="submission" date="2017-09" db="EMBL/GenBank/DDBJ databases">
        <title>Depth-based differentiation of microbial function through sediment-hosted aquifers and enrichment of novel symbionts in the deep terrestrial subsurface.</title>
        <authorList>
            <person name="Probst A.J."/>
            <person name="Ladd B."/>
            <person name="Jarett J.K."/>
            <person name="Geller-Mcgrath D.E."/>
            <person name="Sieber C.M."/>
            <person name="Emerson J.B."/>
            <person name="Anantharaman K."/>
            <person name="Thomas B.C."/>
            <person name="Malmstrom R."/>
            <person name="Stieglmeier M."/>
            <person name="Klingl A."/>
            <person name="Woyke T."/>
            <person name="Ryan C.M."/>
            <person name="Banfield J.F."/>
        </authorList>
    </citation>
    <scope>NUCLEOTIDE SEQUENCE [LARGE SCALE GENOMIC DNA]</scope>
    <source>
        <strain evidence="15">CG17_big_fil_post_rev_8_21_14_2_50_48_46</strain>
    </source>
</reference>
<feature type="binding site" evidence="12">
    <location>
        <position position="564"/>
    </location>
    <ligand>
        <name>Zn(2+)</name>
        <dbReference type="ChEBI" id="CHEBI:29105"/>
        <label>1</label>
    </ligand>
</feature>
<evidence type="ECO:0000259" key="13">
    <source>
        <dbReference type="PROSITE" id="PS51192"/>
    </source>
</evidence>
<dbReference type="Proteomes" id="UP000231019">
    <property type="component" value="Unassembled WGS sequence"/>
</dbReference>
<name>A0A2M7G0L8_9BACT</name>
<comment type="similarity">
    <text evidence="12">Belongs to the helicase family. PriA subfamily.</text>
</comment>
<dbReference type="GO" id="GO:0006302">
    <property type="term" value="P:double-strand break repair"/>
    <property type="evidence" value="ECO:0007669"/>
    <property type="project" value="InterPro"/>
</dbReference>
<keyword evidence="9 12" id="KW-0238">DNA-binding</keyword>
<comment type="cofactor">
    <cofactor evidence="12">
        <name>Zn(2+)</name>
        <dbReference type="ChEBI" id="CHEBI:29105"/>
    </cofactor>
    <text evidence="12">Binds 2 zinc ions per subunit.</text>
</comment>
<dbReference type="InterPro" id="IPR027417">
    <property type="entry name" value="P-loop_NTPase"/>
</dbReference>
<dbReference type="SMART" id="SM00490">
    <property type="entry name" value="HELICc"/>
    <property type="match status" value="1"/>
</dbReference>
<dbReference type="Pfam" id="PF18074">
    <property type="entry name" value="PriA_C"/>
    <property type="match status" value="1"/>
</dbReference>
<comment type="caution">
    <text evidence="15">The sequence shown here is derived from an EMBL/GenBank/DDBJ whole genome shotgun (WGS) entry which is preliminary data.</text>
</comment>
<dbReference type="InterPro" id="IPR014001">
    <property type="entry name" value="Helicase_ATP-bd"/>
</dbReference>
<dbReference type="InterPro" id="IPR041222">
    <property type="entry name" value="PriA_3primeBD"/>
</dbReference>
<feature type="domain" description="Helicase ATP-binding" evidence="13">
    <location>
        <begin position="296"/>
        <end position="462"/>
    </location>
</feature>
<dbReference type="GO" id="GO:0006269">
    <property type="term" value="P:DNA replication, synthesis of primer"/>
    <property type="evidence" value="ECO:0007669"/>
    <property type="project" value="UniProtKB-KW"/>
</dbReference>
<proteinExistence type="inferred from homology"/>
<evidence type="ECO:0000256" key="8">
    <source>
        <dbReference type="ARBA" id="ARBA00022840"/>
    </source>
</evidence>
<dbReference type="CDD" id="cd18804">
    <property type="entry name" value="SF2_C_priA"/>
    <property type="match status" value="1"/>
</dbReference>
<keyword evidence="7 12" id="KW-0862">Zinc</keyword>
<evidence type="ECO:0000313" key="16">
    <source>
        <dbReference type="Proteomes" id="UP000231019"/>
    </source>
</evidence>
<comment type="catalytic activity">
    <reaction evidence="11 12">
        <text>ATP + H2O = ADP + phosphate + H(+)</text>
        <dbReference type="Rhea" id="RHEA:13065"/>
        <dbReference type="ChEBI" id="CHEBI:15377"/>
        <dbReference type="ChEBI" id="CHEBI:15378"/>
        <dbReference type="ChEBI" id="CHEBI:30616"/>
        <dbReference type="ChEBI" id="CHEBI:43474"/>
        <dbReference type="ChEBI" id="CHEBI:456216"/>
        <dbReference type="EC" id="5.6.2.4"/>
    </reaction>
</comment>
<comment type="subunit">
    <text evidence="12">Component of the replication restart primosome.</text>
</comment>
<dbReference type="Pfam" id="PF00270">
    <property type="entry name" value="DEAD"/>
    <property type="match status" value="1"/>
</dbReference>
<dbReference type="GO" id="GO:0003677">
    <property type="term" value="F:DNA binding"/>
    <property type="evidence" value="ECO:0007669"/>
    <property type="project" value="UniProtKB-UniRule"/>
</dbReference>
<dbReference type="InterPro" id="IPR011545">
    <property type="entry name" value="DEAD/DEAH_box_helicase_dom"/>
</dbReference>
<evidence type="ECO:0000259" key="14">
    <source>
        <dbReference type="PROSITE" id="PS51194"/>
    </source>
</evidence>
<dbReference type="HAMAP" id="MF_00983">
    <property type="entry name" value="PriA"/>
    <property type="match status" value="1"/>
</dbReference>
<protein>
    <recommendedName>
        <fullName evidence="12">Replication restart protein PriA</fullName>
    </recommendedName>
    <alternativeName>
        <fullName evidence="12">ATP-dependent DNA helicase PriA</fullName>
        <ecNumber evidence="12">5.6.2.4</ecNumber>
    </alternativeName>
    <alternativeName>
        <fullName evidence="12">DNA 3'-5' helicase PriA</fullName>
    </alternativeName>
</protein>
<keyword evidence="2 12" id="KW-0235">DNA replication</keyword>
<dbReference type="EMBL" id="PFFQ01000053">
    <property type="protein sequence ID" value="PIW15232.1"/>
    <property type="molecule type" value="Genomic_DNA"/>
</dbReference>
<feature type="binding site" evidence="12">
    <location>
        <position position="567"/>
    </location>
    <ligand>
        <name>Zn(2+)</name>
        <dbReference type="ChEBI" id="CHEBI:29105"/>
        <label>1</label>
    </ligand>
</feature>
<dbReference type="PROSITE" id="PS51194">
    <property type="entry name" value="HELICASE_CTER"/>
    <property type="match status" value="1"/>
</dbReference>
<evidence type="ECO:0000256" key="12">
    <source>
        <dbReference type="HAMAP-Rule" id="MF_00983"/>
    </source>
</evidence>
<evidence type="ECO:0000256" key="4">
    <source>
        <dbReference type="ARBA" id="ARBA00022741"/>
    </source>
</evidence>
<dbReference type="Gene3D" id="3.40.1440.60">
    <property type="entry name" value="PriA, 3(prime) DNA-binding domain"/>
    <property type="match status" value="1"/>
</dbReference>
<evidence type="ECO:0000256" key="10">
    <source>
        <dbReference type="ARBA" id="ARBA00023235"/>
    </source>
</evidence>
<dbReference type="PANTHER" id="PTHR30580">
    <property type="entry name" value="PRIMOSOMAL PROTEIN N"/>
    <property type="match status" value="1"/>
</dbReference>
<feature type="binding site" evidence="12">
    <location>
        <position position="533"/>
    </location>
    <ligand>
        <name>Zn(2+)</name>
        <dbReference type="ChEBI" id="CHEBI:29105"/>
        <label>2</label>
    </ligand>
</feature>
<evidence type="ECO:0000256" key="11">
    <source>
        <dbReference type="ARBA" id="ARBA00048988"/>
    </source>
</evidence>
<dbReference type="InterPro" id="IPR040498">
    <property type="entry name" value="PriA_CRR"/>
</dbReference>
<dbReference type="GO" id="GO:0008270">
    <property type="term" value="F:zinc ion binding"/>
    <property type="evidence" value="ECO:0007669"/>
    <property type="project" value="UniProtKB-UniRule"/>
</dbReference>
<dbReference type="GO" id="GO:0006270">
    <property type="term" value="P:DNA replication initiation"/>
    <property type="evidence" value="ECO:0007669"/>
    <property type="project" value="TreeGrafter"/>
</dbReference>
<keyword evidence="10 12" id="KW-0413">Isomerase</keyword>
<comment type="function">
    <text evidence="12">Initiates the restart of stalled replication forks, which reloads the replicative helicase on sites other than the origin of replication. Recognizes and binds to abandoned replication forks and remodels them to uncover a helicase loading site. Promotes assembly of the primosome at these replication forks.</text>
</comment>
<evidence type="ECO:0000256" key="9">
    <source>
        <dbReference type="ARBA" id="ARBA00023125"/>
    </source>
</evidence>
<evidence type="ECO:0000256" key="3">
    <source>
        <dbReference type="ARBA" id="ARBA00022723"/>
    </source>
</evidence>
<dbReference type="PANTHER" id="PTHR30580:SF0">
    <property type="entry name" value="PRIMOSOMAL PROTEIN N"/>
    <property type="match status" value="1"/>
</dbReference>
<keyword evidence="5 12" id="KW-0378">Hydrolase</keyword>
<feature type="binding site" evidence="12">
    <location>
        <position position="554"/>
    </location>
    <ligand>
        <name>Zn(2+)</name>
        <dbReference type="ChEBI" id="CHEBI:29105"/>
        <label>2</label>
    </ligand>
</feature>
<evidence type="ECO:0000256" key="6">
    <source>
        <dbReference type="ARBA" id="ARBA00022806"/>
    </source>
</evidence>
<dbReference type="Gene3D" id="3.40.50.300">
    <property type="entry name" value="P-loop containing nucleotide triphosphate hydrolases"/>
    <property type="match status" value="2"/>
</dbReference>
<dbReference type="NCBIfam" id="TIGR00595">
    <property type="entry name" value="priA"/>
    <property type="match status" value="1"/>
</dbReference>
<evidence type="ECO:0000256" key="5">
    <source>
        <dbReference type="ARBA" id="ARBA00022801"/>
    </source>
</evidence>
<dbReference type="Pfam" id="PF18319">
    <property type="entry name" value="Zn_ribbon_PriA"/>
    <property type="match status" value="1"/>
</dbReference>
<dbReference type="GO" id="GO:1990077">
    <property type="term" value="C:primosome complex"/>
    <property type="evidence" value="ECO:0007669"/>
    <property type="project" value="UniProtKB-UniRule"/>
</dbReference>
<keyword evidence="4 12" id="KW-0547">Nucleotide-binding</keyword>
<feature type="binding site" evidence="12">
    <location>
        <position position="524"/>
    </location>
    <ligand>
        <name>Zn(2+)</name>
        <dbReference type="ChEBI" id="CHEBI:29105"/>
        <label>1</label>
    </ligand>
</feature>
<keyword evidence="1 12" id="KW-0639">Primosome</keyword>
<dbReference type="FunFam" id="3.40.50.300:FF:000489">
    <property type="entry name" value="Primosome assembly protein PriA"/>
    <property type="match status" value="1"/>
</dbReference>
<keyword evidence="6 12" id="KW-0347">Helicase</keyword>
<dbReference type="GO" id="GO:0005524">
    <property type="term" value="F:ATP binding"/>
    <property type="evidence" value="ECO:0007669"/>
    <property type="project" value="UniProtKB-UniRule"/>
</dbReference>
<evidence type="ECO:0000256" key="1">
    <source>
        <dbReference type="ARBA" id="ARBA00022515"/>
    </source>
</evidence>
<dbReference type="InterPro" id="IPR036390">
    <property type="entry name" value="WH_DNA-bd_sf"/>
</dbReference>
<dbReference type="InterPro" id="IPR001650">
    <property type="entry name" value="Helicase_C-like"/>
</dbReference>
<dbReference type="GO" id="GO:0006310">
    <property type="term" value="P:DNA recombination"/>
    <property type="evidence" value="ECO:0007669"/>
    <property type="project" value="InterPro"/>
</dbReference>
<accession>A0A2M7G0L8</accession>
<dbReference type="InterPro" id="IPR041236">
    <property type="entry name" value="PriA_C"/>
</dbReference>
<evidence type="ECO:0000256" key="7">
    <source>
        <dbReference type="ARBA" id="ARBA00022833"/>
    </source>
</evidence>
<dbReference type="InterPro" id="IPR005259">
    <property type="entry name" value="PriA"/>
</dbReference>
<dbReference type="GO" id="GO:0043138">
    <property type="term" value="F:3'-5' DNA helicase activity"/>
    <property type="evidence" value="ECO:0007669"/>
    <property type="project" value="UniProtKB-EC"/>
</dbReference>
<sequence>MHASPPVLYADVLIEDLPAHVEREIYTYSVPETLRPEIGLGQQATVPFGSRLRLGYIVRLHQSPPPVKTRPLQTISEQQLLEPAFLKWLHWISAYYLCSLSQVLSTALPRQLTGSVRRLLAPLGSVAEFVAQLERRYLLQPDLVDFGKYLISSAPSWKTWQGCKRKFGGRFQGWVDTLRQEGLIEVFDQIQPKVQPLTRLFVTYLREPTGLTPRQAGVLRTLRQAGGYLSLAELLDQSETNAGLVNKLEEKGAVEISNARMRRVPLASLSSKIQSERPPLTETQEQVLAKLLLLLESPPQPEPLALLHGVTGSGKTEVYMHTMARVVEQGGSCIFLLPEIALTPMMLQRLRGFFGEQVAILHSGLGEGEYLDEWERIRDGDAPIVVGARSAVFAPVQKLRLIVIDEEHESSYKQDNGLRYDARTLAMGRVWLTGGLVLLGSATPRLETWQRAQSGEIPYLEMPQRIHAQPLPPVSVVDMRTVFNGSKASAFSPPLRLAIEAALQRDEQVILLLNRRGYAASVLCRSCGETLHCPLCAVSLTYHRSEERLKCHYCDYHCPMPERCAKCKSVAIHTFGLGTQKLEEMTRKLFPQARTIRMDRDTTANKNAHLELLESFGSGQSNVLIGTQMVAKGLDFPKVTVVGLMVADLALNLPDFRAAERTFQLLTQAAGRGGRGDLPARVFLQTYAPEHMAIRHAIRHDFSAFAQEELSLRKDLLYPPFGSLVRLVFVHPRQEQAQQVAEHFAQALRQENLPDLQILGPTPAPIARIRSLFLVQMMLKIPNLQHVRPALRKLARSHAAEVQRLIVDIDPYTML</sequence>
<keyword evidence="3 12" id="KW-0479">Metal-binding</keyword>
<feature type="binding site" evidence="12">
    <location>
        <position position="536"/>
    </location>
    <ligand>
        <name>Zn(2+)</name>
        <dbReference type="ChEBI" id="CHEBI:29105"/>
        <label>2</label>
    </ligand>
</feature>
<dbReference type="EC" id="5.6.2.4" evidence="12"/>
<evidence type="ECO:0000256" key="2">
    <source>
        <dbReference type="ARBA" id="ARBA00022705"/>
    </source>
</evidence>
<feature type="domain" description="Helicase C-terminal" evidence="14">
    <location>
        <begin position="559"/>
        <end position="718"/>
    </location>
</feature>
<feature type="binding site" evidence="12">
    <location>
        <position position="551"/>
    </location>
    <ligand>
        <name>Zn(2+)</name>
        <dbReference type="ChEBI" id="CHEBI:29105"/>
        <label>2</label>
    </ligand>
</feature>
<dbReference type="PROSITE" id="PS51192">
    <property type="entry name" value="HELICASE_ATP_BIND_1"/>
    <property type="match status" value="1"/>
</dbReference>
<dbReference type="Pfam" id="PF00271">
    <property type="entry name" value="Helicase_C"/>
    <property type="match status" value="1"/>
</dbReference>
<gene>
    <name evidence="12 15" type="primary">priA</name>
    <name evidence="15" type="ORF">COW36_17575</name>
</gene>
<dbReference type="SMART" id="SM00487">
    <property type="entry name" value="DEXDc"/>
    <property type="match status" value="1"/>
</dbReference>
<dbReference type="InterPro" id="IPR042115">
    <property type="entry name" value="PriA_3primeBD_sf"/>
</dbReference>
<comment type="catalytic activity">
    <reaction evidence="12">
        <text>Couples ATP hydrolysis with the unwinding of duplex DNA by translocating in the 3'-5' direction.</text>
        <dbReference type="EC" id="5.6.2.4"/>
    </reaction>
</comment>
<keyword evidence="8 12" id="KW-0067">ATP-binding</keyword>
<feature type="binding site" evidence="12">
    <location>
        <position position="527"/>
    </location>
    <ligand>
        <name>Zn(2+)</name>
        <dbReference type="ChEBI" id="CHEBI:29105"/>
        <label>1</label>
    </ligand>
</feature>
<evidence type="ECO:0000313" key="15">
    <source>
        <dbReference type="EMBL" id="PIW15232.1"/>
    </source>
</evidence>
<dbReference type="SUPFAM" id="SSF46785">
    <property type="entry name" value="Winged helix' DNA-binding domain"/>
    <property type="match status" value="1"/>
</dbReference>
<dbReference type="Pfam" id="PF17764">
    <property type="entry name" value="PriA_3primeBD"/>
    <property type="match status" value="1"/>
</dbReference>
<organism evidence="15 16">
    <name type="scientific">bacterium (Candidatus Blackallbacteria) CG17_big_fil_post_rev_8_21_14_2_50_48_46</name>
    <dbReference type="NCBI Taxonomy" id="2014261"/>
    <lineage>
        <taxon>Bacteria</taxon>
        <taxon>Candidatus Blackallbacteria</taxon>
    </lineage>
</organism>